<accession>A0A9D1WT32</accession>
<evidence type="ECO:0000313" key="4">
    <source>
        <dbReference type="Proteomes" id="UP000886800"/>
    </source>
</evidence>
<comment type="caution">
    <text evidence="3">The sequence shown here is derived from an EMBL/GenBank/DDBJ whole genome shotgun (WGS) entry which is preliminary data.</text>
</comment>
<dbReference type="Proteomes" id="UP000886800">
    <property type="component" value="Unassembled WGS sequence"/>
</dbReference>
<dbReference type="AlphaFoldDB" id="A0A9D1WT32"/>
<feature type="region of interest" description="Disordered" evidence="1">
    <location>
        <begin position="100"/>
        <end position="178"/>
    </location>
</feature>
<feature type="transmembrane region" description="Helical" evidence="2">
    <location>
        <begin position="186"/>
        <end position="206"/>
    </location>
</feature>
<organism evidence="3 4">
    <name type="scientific">Candidatus Anaerotruncus excrementipullorum</name>
    <dbReference type="NCBI Taxonomy" id="2838465"/>
    <lineage>
        <taxon>Bacteria</taxon>
        <taxon>Bacillati</taxon>
        <taxon>Bacillota</taxon>
        <taxon>Clostridia</taxon>
        <taxon>Eubacteriales</taxon>
        <taxon>Oscillospiraceae</taxon>
        <taxon>Anaerotruncus</taxon>
    </lineage>
</organism>
<keyword evidence="2" id="KW-1133">Transmembrane helix</keyword>
<gene>
    <name evidence="3" type="ORF">H9736_08640</name>
</gene>
<name>A0A9D1WT32_9FIRM</name>
<keyword evidence="3" id="KW-0808">Transferase</keyword>
<keyword evidence="2" id="KW-0812">Transmembrane</keyword>
<evidence type="ECO:0000256" key="1">
    <source>
        <dbReference type="SAM" id="MobiDB-lite"/>
    </source>
</evidence>
<reference evidence="3" key="1">
    <citation type="journal article" date="2021" name="PeerJ">
        <title>Extensive microbial diversity within the chicken gut microbiome revealed by metagenomics and culture.</title>
        <authorList>
            <person name="Gilroy R."/>
            <person name="Ravi A."/>
            <person name="Getino M."/>
            <person name="Pursley I."/>
            <person name="Horton D.L."/>
            <person name="Alikhan N.F."/>
            <person name="Baker D."/>
            <person name="Gharbi K."/>
            <person name="Hall N."/>
            <person name="Watson M."/>
            <person name="Adriaenssens E.M."/>
            <person name="Foster-Nyarko E."/>
            <person name="Jarju S."/>
            <person name="Secka A."/>
            <person name="Antonio M."/>
            <person name="Oren A."/>
            <person name="Chaudhuri R.R."/>
            <person name="La Ragione R."/>
            <person name="Hildebrand F."/>
            <person name="Pallen M.J."/>
        </authorList>
    </citation>
    <scope>NUCLEOTIDE SEQUENCE</scope>
    <source>
        <strain evidence="3">CHK188-5543</strain>
    </source>
</reference>
<reference evidence="3" key="2">
    <citation type="submission" date="2021-04" db="EMBL/GenBank/DDBJ databases">
        <authorList>
            <person name="Gilroy R."/>
        </authorList>
    </citation>
    <scope>NUCLEOTIDE SEQUENCE</scope>
    <source>
        <strain evidence="3">CHK188-5543</strain>
    </source>
</reference>
<feature type="compositionally biased region" description="Polar residues" evidence="1">
    <location>
        <begin position="100"/>
        <end position="113"/>
    </location>
</feature>
<keyword evidence="2" id="KW-0472">Membrane</keyword>
<evidence type="ECO:0000256" key="2">
    <source>
        <dbReference type="SAM" id="Phobius"/>
    </source>
</evidence>
<dbReference type="GO" id="GO:0016301">
    <property type="term" value="F:kinase activity"/>
    <property type="evidence" value="ECO:0007669"/>
    <property type="project" value="UniProtKB-KW"/>
</dbReference>
<protein>
    <submittedName>
        <fullName evidence="3">CotH kinase family protein</fullName>
    </submittedName>
</protein>
<evidence type="ECO:0000313" key="3">
    <source>
        <dbReference type="EMBL" id="HIX66300.1"/>
    </source>
</evidence>
<proteinExistence type="predicted"/>
<keyword evidence="3" id="KW-0418">Kinase</keyword>
<dbReference type="InterPro" id="IPR014867">
    <property type="entry name" value="Spore_coat_CotH_CotH2/3/7"/>
</dbReference>
<sequence>MLHWIFEDEEYTALYHQYFAEFLSSVDIQGIIDDAYQLTKPYVEKDPTAFYTVEEFELGVQTLRQFCEMRSESISMQLENGETTEDMDYVDASGISLSNMGSMDNLGSGTSDSKGGAQANEADIPEGVGPSSLPGGFSGGPPELPSDASGSVEDADANRPTGGNGQGPGGDFSFDRNGTEVPASELSGWIWIAASAVILGAGLVIAKRYQR</sequence>
<dbReference type="EMBL" id="DXES01000181">
    <property type="protein sequence ID" value="HIX66300.1"/>
    <property type="molecule type" value="Genomic_DNA"/>
</dbReference>
<dbReference type="Pfam" id="PF08757">
    <property type="entry name" value="CotH"/>
    <property type="match status" value="1"/>
</dbReference>